<dbReference type="Gene3D" id="3.40.640.10">
    <property type="entry name" value="Type I PLP-dependent aspartate aminotransferase-like (Major domain)"/>
    <property type="match status" value="2"/>
</dbReference>
<dbReference type="Proteomes" id="UP001396334">
    <property type="component" value="Unassembled WGS sequence"/>
</dbReference>
<dbReference type="InterPro" id="IPR015421">
    <property type="entry name" value="PyrdxlP-dep_Trfase_major"/>
</dbReference>
<dbReference type="InterPro" id="IPR054542">
    <property type="entry name" value="Cys_met_metab_PP"/>
</dbReference>
<keyword evidence="3" id="KW-0028">Amino-acid biosynthesis</keyword>
<dbReference type="PANTHER" id="PTHR11808">
    <property type="entry name" value="TRANS-SULFURATION ENZYME FAMILY MEMBER"/>
    <property type="match status" value="1"/>
</dbReference>
<accession>A0ABR2NT34</accession>
<evidence type="ECO:0000313" key="7">
    <source>
        <dbReference type="EMBL" id="KAK8979268.1"/>
    </source>
</evidence>
<dbReference type="SUPFAM" id="SSF53383">
    <property type="entry name" value="PLP-dependent transferases"/>
    <property type="match status" value="1"/>
</dbReference>
<gene>
    <name evidence="7" type="ORF">V6N11_000420</name>
</gene>
<dbReference type="InterPro" id="IPR015424">
    <property type="entry name" value="PyrdxlP-dep_Trfase"/>
</dbReference>
<proteinExistence type="inferred from homology"/>
<keyword evidence="8" id="KW-1185">Reference proteome</keyword>
<keyword evidence="4 6" id="KW-0663">Pyridoxal phosphate</keyword>
<evidence type="ECO:0000256" key="1">
    <source>
        <dbReference type="ARBA" id="ARBA00001933"/>
    </source>
</evidence>
<dbReference type="EMBL" id="JBBPBN010000102">
    <property type="protein sequence ID" value="KAK8979268.1"/>
    <property type="molecule type" value="Genomic_DNA"/>
</dbReference>
<dbReference type="PANTHER" id="PTHR11808:SF50">
    <property type="entry name" value="CYSTATHIONINE BETA-LYASE"/>
    <property type="match status" value="1"/>
</dbReference>
<sequence length="175" mass="19805">MIILEVEILHEILWKGQEIVAGDDIHGGSNRLLSRVTPKSGVPVKHVNTSDLDEIAAVIGPKTMLVWLESPTNPRLQIADIHYGCYRSDIGMHSATKFIAGHSDVMVGVLAVKEERLRRNWFLEGRLQLSAMQFRMNCLGQWNMDASASVTADYITDHFTEVDVEDWSLAFQHFW</sequence>
<protein>
    <recommendedName>
        <fullName evidence="2">cysteine-S-conjugate beta-lyase</fullName>
        <ecNumber evidence="2">4.4.1.13</ecNumber>
    </recommendedName>
</protein>
<evidence type="ECO:0000256" key="4">
    <source>
        <dbReference type="ARBA" id="ARBA00022898"/>
    </source>
</evidence>
<dbReference type="InterPro" id="IPR000277">
    <property type="entry name" value="Cys/Met-Metab_PyrdxlP-dep_enz"/>
</dbReference>
<evidence type="ECO:0000256" key="5">
    <source>
        <dbReference type="ARBA" id="ARBA00023239"/>
    </source>
</evidence>
<name>A0ABR2NT34_9ROSI</name>
<evidence type="ECO:0000256" key="2">
    <source>
        <dbReference type="ARBA" id="ARBA00012224"/>
    </source>
</evidence>
<keyword evidence="5" id="KW-0456">Lyase</keyword>
<evidence type="ECO:0000313" key="8">
    <source>
        <dbReference type="Proteomes" id="UP001396334"/>
    </source>
</evidence>
<organism evidence="7 8">
    <name type="scientific">Hibiscus sabdariffa</name>
    <name type="common">roselle</name>
    <dbReference type="NCBI Taxonomy" id="183260"/>
    <lineage>
        <taxon>Eukaryota</taxon>
        <taxon>Viridiplantae</taxon>
        <taxon>Streptophyta</taxon>
        <taxon>Embryophyta</taxon>
        <taxon>Tracheophyta</taxon>
        <taxon>Spermatophyta</taxon>
        <taxon>Magnoliopsida</taxon>
        <taxon>eudicotyledons</taxon>
        <taxon>Gunneridae</taxon>
        <taxon>Pentapetalae</taxon>
        <taxon>rosids</taxon>
        <taxon>malvids</taxon>
        <taxon>Malvales</taxon>
        <taxon>Malvaceae</taxon>
        <taxon>Malvoideae</taxon>
        <taxon>Hibiscus</taxon>
    </lineage>
</organism>
<comment type="similarity">
    <text evidence="6">Belongs to the trans-sulfuration enzymes family.</text>
</comment>
<dbReference type="EC" id="4.4.1.13" evidence="2"/>
<dbReference type="Pfam" id="PF01053">
    <property type="entry name" value="Cys_Met_Meta_PP"/>
    <property type="match status" value="2"/>
</dbReference>
<comment type="cofactor">
    <cofactor evidence="1 6">
        <name>pyridoxal 5'-phosphate</name>
        <dbReference type="ChEBI" id="CHEBI:597326"/>
    </cofactor>
</comment>
<evidence type="ECO:0000256" key="6">
    <source>
        <dbReference type="RuleBase" id="RU362118"/>
    </source>
</evidence>
<comment type="caution">
    <text evidence="7">The sequence shown here is derived from an EMBL/GenBank/DDBJ whole genome shotgun (WGS) entry which is preliminary data.</text>
</comment>
<evidence type="ECO:0000256" key="3">
    <source>
        <dbReference type="ARBA" id="ARBA00022605"/>
    </source>
</evidence>
<dbReference type="PROSITE" id="PS00868">
    <property type="entry name" value="CYS_MET_METAB_PP"/>
    <property type="match status" value="1"/>
</dbReference>
<reference evidence="7 8" key="1">
    <citation type="journal article" date="2024" name="G3 (Bethesda)">
        <title>Genome assembly of Hibiscus sabdariffa L. provides insights into metabolisms of medicinal natural products.</title>
        <authorList>
            <person name="Kim T."/>
        </authorList>
    </citation>
    <scope>NUCLEOTIDE SEQUENCE [LARGE SCALE GENOMIC DNA]</scope>
    <source>
        <strain evidence="7">TK-2024</strain>
        <tissue evidence="7">Old leaves</tissue>
    </source>
</reference>